<dbReference type="RefSeq" id="XP_009177553.1">
    <property type="nucleotide sequence ID" value="XM_009179289.1"/>
</dbReference>
<dbReference type="OrthoDB" id="2130750at2759"/>
<dbReference type="GeneID" id="20330047"/>
<reference evidence="1 2" key="1">
    <citation type="submission" date="2013-11" db="EMBL/GenBank/DDBJ databases">
        <title>Opisthorchis viverrini - life in the bile duct.</title>
        <authorList>
            <person name="Young N.D."/>
            <person name="Nagarajan N."/>
            <person name="Lin S.J."/>
            <person name="Korhonen P.K."/>
            <person name="Jex A.R."/>
            <person name="Hall R.S."/>
            <person name="Safavi-Hemami H."/>
            <person name="Kaewkong W."/>
            <person name="Bertrand D."/>
            <person name="Gao S."/>
            <person name="Seet Q."/>
            <person name="Wongkham S."/>
            <person name="Teh B.T."/>
            <person name="Wongkham C."/>
            <person name="Intapan P.M."/>
            <person name="Maleewong W."/>
            <person name="Yang X."/>
            <person name="Hu M."/>
            <person name="Wang Z."/>
            <person name="Hofmann A."/>
            <person name="Sternberg P.W."/>
            <person name="Tan P."/>
            <person name="Wang J."/>
            <person name="Gasser R.B."/>
        </authorList>
    </citation>
    <scope>NUCLEOTIDE SEQUENCE [LARGE SCALE GENOMIC DNA]</scope>
</reference>
<gene>
    <name evidence="1" type="ORF">T265_15882</name>
</gene>
<dbReference type="EMBL" id="KL598597">
    <property type="protein sequence ID" value="KER18700.1"/>
    <property type="molecule type" value="Genomic_DNA"/>
</dbReference>
<dbReference type="KEGG" id="ovi:T265_15882"/>
<feature type="non-terminal residue" evidence="1">
    <location>
        <position position="1"/>
    </location>
</feature>
<dbReference type="AlphaFoldDB" id="A0A074Z645"/>
<dbReference type="Proteomes" id="UP000054324">
    <property type="component" value="Unassembled WGS sequence"/>
</dbReference>
<keyword evidence="2" id="KW-1185">Reference proteome</keyword>
<proteinExistence type="predicted"/>
<evidence type="ECO:0000313" key="2">
    <source>
        <dbReference type="Proteomes" id="UP000054324"/>
    </source>
</evidence>
<sequence length="97" mass="11147">RLIREKEEHISQLLEERDIERSDLAKATLEREQSEKMCSVDMQLVFANVRLHEAVDFVCALSELGSFLLPIATGFLKQLLLCTEKVTSMFLNSAYQQ</sequence>
<evidence type="ECO:0000313" key="1">
    <source>
        <dbReference type="EMBL" id="KER18700.1"/>
    </source>
</evidence>
<organism evidence="1 2">
    <name type="scientific">Opisthorchis viverrini</name>
    <name type="common">Southeast Asian liver fluke</name>
    <dbReference type="NCBI Taxonomy" id="6198"/>
    <lineage>
        <taxon>Eukaryota</taxon>
        <taxon>Metazoa</taxon>
        <taxon>Spiralia</taxon>
        <taxon>Lophotrochozoa</taxon>
        <taxon>Platyhelminthes</taxon>
        <taxon>Trematoda</taxon>
        <taxon>Digenea</taxon>
        <taxon>Opisthorchiida</taxon>
        <taxon>Opisthorchiata</taxon>
        <taxon>Opisthorchiidae</taxon>
        <taxon>Opisthorchis</taxon>
    </lineage>
</organism>
<name>A0A074Z645_OPIVI</name>
<feature type="non-terminal residue" evidence="1">
    <location>
        <position position="97"/>
    </location>
</feature>
<accession>A0A074Z645</accession>
<dbReference type="CTD" id="20330047"/>
<protein>
    <submittedName>
        <fullName evidence="1">Uncharacterized protein</fullName>
    </submittedName>
</protein>